<evidence type="ECO:0000313" key="4">
    <source>
        <dbReference type="Proteomes" id="UP000198431"/>
    </source>
</evidence>
<dbReference type="EMBL" id="FRBX01000001">
    <property type="protein sequence ID" value="SHL58122.1"/>
    <property type="molecule type" value="Genomic_DNA"/>
</dbReference>
<dbReference type="RefSeq" id="WP_073393936.1">
    <property type="nucleotide sequence ID" value="NZ_FRBX01000001.1"/>
</dbReference>
<dbReference type="Proteomes" id="UP000198431">
    <property type="component" value="Unassembled WGS sequence"/>
</dbReference>
<evidence type="ECO:0000313" key="2">
    <source>
        <dbReference type="EMBL" id="SHL58122.1"/>
    </source>
</evidence>
<dbReference type="EMBL" id="MUHB01000010">
    <property type="protein sequence ID" value="OXB04432.1"/>
    <property type="molecule type" value="Genomic_DNA"/>
</dbReference>
<accession>A0AB36P024</accession>
<name>A0AB36P024_9FLAO</name>
<comment type="caution">
    <text evidence="1">The sequence shown here is derived from an EMBL/GenBank/DDBJ whole genome shotgun (WGS) entry which is preliminary data.</text>
</comment>
<evidence type="ECO:0000313" key="3">
    <source>
        <dbReference type="Proteomes" id="UP000184216"/>
    </source>
</evidence>
<evidence type="ECO:0000313" key="1">
    <source>
        <dbReference type="EMBL" id="OXB04432.1"/>
    </source>
</evidence>
<keyword evidence="3" id="KW-1185">Reference proteome</keyword>
<gene>
    <name evidence="1" type="ORF">B0A72_13130</name>
    <name evidence="2" type="ORF">SAMN05444387_0978</name>
</gene>
<reference evidence="1 4" key="1">
    <citation type="submission" date="2016-11" db="EMBL/GenBank/DDBJ databases">
        <title>Whole genomes of Flavobacteriaceae.</title>
        <authorList>
            <person name="Stine C."/>
            <person name="Li C."/>
            <person name="Tadesse D."/>
        </authorList>
    </citation>
    <scope>NUCLEOTIDE SEQUENCE [LARGE SCALE GENOMIC DNA]</scope>
    <source>
        <strain evidence="1 4">ATCC 19366</strain>
    </source>
</reference>
<sequence>MGLITKSDLHYKDYTWTTVLGDDPTVSGEPDNTLLSRKEGYEILYFVNKFSEKNNFKNKDSAIKVEKMIRNEVPKETRSQKDIKTWIEQNWTKSKF</sequence>
<protein>
    <submittedName>
        <fullName evidence="1">Uncharacterized protein</fullName>
    </submittedName>
</protein>
<organism evidence="1 4">
    <name type="scientific">Flavobacterium pectinovorum</name>
    <dbReference type="NCBI Taxonomy" id="29533"/>
    <lineage>
        <taxon>Bacteria</taxon>
        <taxon>Pseudomonadati</taxon>
        <taxon>Bacteroidota</taxon>
        <taxon>Flavobacteriia</taxon>
        <taxon>Flavobacteriales</taxon>
        <taxon>Flavobacteriaceae</taxon>
        <taxon>Flavobacterium</taxon>
    </lineage>
</organism>
<proteinExistence type="predicted"/>
<dbReference type="AlphaFoldDB" id="A0AB36P024"/>
<dbReference type="Proteomes" id="UP000184216">
    <property type="component" value="Unassembled WGS sequence"/>
</dbReference>
<reference evidence="2 3" key="2">
    <citation type="submission" date="2016-11" db="EMBL/GenBank/DDBJ databases">
        <authorList>
            <person name="Varghese N."/>
            <person name="Submissions S."/>
        </authorList>
    </citation>
    <scope>NUCLEOTIDE SEQUENCE [LARGE SCALE GENOMIC DNA]</scope>
    <source>
        <strain evidence="2 3">DSM 6368</strain>
    </source>
</reference>